<evidence type="ECO:0000313" key="2">
    <source>
        <dbReference type="EMBL" id="KAF9512637.1"/>
    </source>
</evidence>
<proteinExistence type="predicted"/>
<dbReference type="Proteomes" id="UP000886523">
    <property type="component" value="Unassembled WGS sequence"/>
</dbReference>
<sequence>MLACLHVLAFSIVFTQVANAIPQPVAVGSQDFSIDYYPPTAWGYANATDGFSKVDGASVFMFVYQNASEAQVSWRTPNATQTFEYWAYQRSDGGNASISFDNGPEILFDYYNSSNKGTDGPLLVYSTGTLSPEQHTVRIKNLFDVRGTLNLGYGE</sequence>
<gene>
    <name evidence="2" type="ORF">BS47DRAFT_1049182</name>
</gene>
<organism evidence="2 3">
    <name type="scientific">Hydnum rufescens UP504</name>
    <dbReference type="NCBI Taxonomy" id="1448309"/>
    <lineage>
        <taxon>Eukaryota</taxon>
        <taxon>Fungi</taxon>
        <taxon>Dikarya</taxon>
        <taxon>Basidiomycota</taxon>
        <taxon>Agaricomycotina</taxon>
        <taxon>Agaricomycetes</taxon>
        <taxon>Cantharellales</taxon>
        <taxon>Hydnaceae</taxon>
        <taxon>Hydnum</taxon>
    </lineage>
</organism>
<evidence type="ECO:0000256" key="1">
    <source>
        <dbReference type="SAM" id="SignalP"/>
    </source>
</evidence>
<dbReference type="EMBL" id="MU128984">
    <property type="protein sequence ID" value="KAF9512637.1"/>
    <property type="molecule type" value="Genomic_DNA"/>
</dbReference>
<feature type="signal peptide" evidence="1">
    <location>
        <begin position="1"/>
        <end position="20"/>
    </location>
</feature>
<accession>A0A9P6AVF1</accession>
<dbReference type="Gene3D" id="2.60.120.260">
    <property type="entry name" value="Galactose-binding domain-like"/>
    <property type="match status" value="1"/>
</dbReference>
<dbReference type="OrthoDB" id="3359616at2759"/>
<keyword evidence="1" id="KW-0732">Signal</keyword>
<evidence type="ECO:0000313" key="3">
    <source>
        <dbReference type="Proteomes" id="UP000886523"/>
    </source>
</evidence>
<dbReference type="AlphaFoldDB" id="A0A9P6AVF1"/>
<feature type="chain" id="PRO_5040467635" evidence="1">
    <location>
        <begin position="21"/>
        <end position="155"/>
    </location>
</feature>
<comment type="caution">
    <text evidence="2">The sequence shown here is derived from an EMBL/GenBank/DDBJ whole genome shotgun (WGS) entry which is preliminary data.</text>
</comment>
<protein>
    <submittedName>
        <fullName evidence="2">Uncharacterized protein</fullName>
    </submittedName>
</protein>
<reference evidence="2" key="1">
    <citation type="journal article" date="2020" name="Nat. Commun.">
        <title>Large-scale genome sequencing of mycorrhizal fungi provides insights into the early evolution of symbiotic traits.</title>
        <authorList>
            <person name="Miyauchi S."/>
            <person name="Kiss E."/>
            <person name="Kuo A."/>
            <person name="Drula E."/>
            <person name="Kohler A."/>
            <person name="Sanchez-Garcia M."/>
            <person name="Morin E."/>
            <person name="Andreopoulos B."/>
            <person name="Barry K.W."/>
            <person name="Bonito G."/>
            <person name="Buee M."/>
            <person name="Carver A."/>
            <person name="Chen C."/>
            <person name="Cichocki N."/>
            <person name="Clum A."/>
            <person name="Culley D."/>
            <person name="Crous P.W."/>
            <person name="Fauchery L."/>
            <person name="Girlanda M."/>
            <person name="Hayes R.D."/>
            <person name="Keri Z."/>
            <person name="LaButti K."/>
            <person name="Lipzen A."/>
            <person name="Lombard V."/>
            <person name="Magnuson J."/>
            <person name="Maillard F."/>
            <person name="Murat C."/>
            <person name="Nolan M."/>
            <person name="Ohm R.A."/>
            <person name="Pangilinan J."/>
            <person name="Pereira M.F."/>
            <person name="Perotto S."/>
            <person name="Peter M."/>
            <person name="Pfister S."/>
            <person name="Riley R."/>
            <person name="Sitrit Y."/>
            <person name="Stielow J.B."/>
            <person name="Szollosi G."/>
            <person name="Zifcakova L."/>
            <person name="Stursova M."/>
            <person name="Spatafora J.W."/>
            <person name="Tedersoo L."/>
            <person name="Vaario L.M."/>
            <person name="Yamada A."/>
            <person name="Yan M."/>
            <person name="Wang P."/>
            <person name="Xu J."/>
            <person name="Bruns T."/>
            <person name="Baldrian P."/>
            <person name="Vilgalys R."/>
            <person name="Dunand C."/>
            <person name="Henrissat B."/>
            <person name="Grigoriev I.V."/>
            <person name="Hibbett D."/>
            <person name="Nagy L.G."/>
            <person name="Martin F.M."/>
        </authorList>
    </citation>
    <scope>NUCLEOTIDE SEQUENCE</scope>
    <source>
        <strain evidence="2">UP504</strain>
    </source>
</reference>
<keyword evidence="3" id="KW-1185">Reference proteome</keyword>
<name>A0A9P6AVF1_9AGAM</name>